<proteinExistence type="predicted"/>
<accession>A0A518ANF3</accession>
<evidence type="ECO:0000313" key="1">
    <source>
        <dbReference type="EMBL" id="QDU56262.1"/>
    </source>
</evidence>
<organism evidence="1 2">
    <name type="scientific">Aeoliella mucimassa</name>
    <dbReference type="NCBI Taxonomy" id="2527972"/>
    <lineage>
        <taxon>Bacteria</taxon>
        <taxon>Pseudomonadati</taxon>
        <taxon>Planctomycetota</taxon>
        <taxon>Planctomycetia</taxon>
        <taxon>Pirellulales</taxon>
        <taxon>Lacipirellulaceae</taxon>
        <taxon>Aeoliella</taxon>
    </lineage>
</organism>
<dbReference type="OrthoDB" id="292504at2"/>
<sequence>MSTGMSHDNLQYIEQLVASGIFRTRDEAMNEAIDLLRHRIESQDTDSEAYESWSARFEEWLAGHGDIEAVAEDDREGIYAGRGE</sequence>
<name>A0A518ANF3_9BACT</name>
<evidence type="ECO:0000313" key="2">
    <source>
        <dbReference type="Proteomes" id="UP000315750"/>
    </source>
</evidence>
<dbReference type="KEGG" id="amuc:Pan181_24700"/>
<dbReference type="EMBL" id="CP036278">
    <property type="protein sequence ID" value="QDU56262.1"/>
    <property type="molecule type" value="Genomic_DNA"/>
</dbReference>
<reference evidence="1 2" key="1">
    <citation type="submission" date="2019-02" db="EMBL/GenBank/DDBJ databases">
        <title>Deep-cultivation of Planctomycetes and their phenomic and genomic characterization uncovers novel biology.</title>
        <authorList>
            <person name="Wiegand S."/>
            <person name="Jogler M."/>
            <person name="Boedeker C."/>
            <person name="Pinto D."/>
            <person name="Vollmers J."/>
            <person name="Rivas-Marin E."/>
            <person name="Kohn T."/>
            <person name="Peeters S.H."/>
            <person name="Heuer A."/>
            <person name="Rast P."/>
            <person name="Oberbeckmann S."/>
            <person name="Bunk B."/>
            <person name="Jeske O."/>
            <person name="Meyerdierks A."/>
            <person name="Storesund J.E."/>
            <person name="Kallscheuer N."/>
            <person name="Luecker S."/>
            <person name="Lage O.M."/>
            <person name="Pohl T."/>
            <person name="Merkel B.J."/>
            <person name="Hornburger P."/>
            <person name="Mueller R.-W."/>
            <person name="Bruemmer F."/>
            <person name="Labrenz M."/>
            <person name="Spormann A.M."/>
            <person name="Op den Camp H."/>
            <person name="Overmann J."/>
            <person name="Amann R."/>
            <person name="Jetten M.S.M."/>
            <person name="Mascher T."/>
            <person name="Medema M.H."/>
            <person name="Devos D.P."/>
            <person name="Kaster A.-K."/>
            <person name="Ovreas L."/>
            <person name="Rohde M."/>
            <person name="Galperin M.Y."/>
            <person name="Jogler C."/>
        </authorList>
    </citation>
    <scope>NUCLEOTIDE SEQUENCE [LARGE SCALE GENOMIC DNA]</scope>
    <source>
        <strain evidence="1 2">Pan181</strain>
    </source>
</reference>
<dbReference type="Proteomes" id="UP000315750">
    <property type="component" value="Chromosome"/>
</dbReference>
<dbReference type="AlphaFoldDB" id="A0A518ANF3"/>
<gene>
    <name evidence="1" type="ORF">Pan181_24700</name>
</gene>
<protein>
    <submittedName>
        <fullName evidence="1">Uncharacterized protein</fullName>
    </submittedName>
</protein>
<keyword evidence="2" id="KW-1185">Reference proteome</keyword>